<accession>A0AAV2HN73</accession>
<dbReference type="Pfam" id="PF07801">
    <property type="entry name" value="DUF1647"/>
    <property type="match status" value="1"/>
</dbReference>
<dbReference type="Proteomes" id="UP001497497">
    <property type="component" value="Unassembled WGS sequence"/>
</dbReference>
<dbReference type="PANTHER" id="PTHR31389">
    <property type="entry name" value="LD39211P"/>
    <property type="match status" value="1"/>
</dbReference>
<evidence type="ECO:0000313" key="2">
    <source>
        <dbReference type="Proteomes" id="UP001497497"/>
    </source>
</evidence>
<sequence length="395" mass="45811">MFFRRRGYVKCLAALAALSFMAWLYFEASQLKLAHLKTLLRRQNGLMFNTSRPSRGGDMEYLSGRLREILSRDNGAPKIVFNRSCTNNSDACVKNCSRPLHWNPDVRLREIIESPNLTLSRHQLDTILSMADAIPESDVIFLSASSSNHYDEMQAMFHRLHTVVWPLVKDFTVVFFDIGLTPEQRMMTEKHCRCRVITFPKEMFPVHVADMYCYSWKPLIARAVIEKARKLLVYMDASIRWSARIPELLNRTMEVGLQLFRPSYMARIPLHTVNETFQYFRDSPCAYDAFPEMPGGLFIYRKDLFNIRAILEPWARCALEAACMCPVKPMSYIWCHDPPVDHRCHRFDQSAIGIITAKLFGSDIYRVLPPDMDSFVSIQRGHQMPHYFNATESIT</sequence>
<protein>
    <submittedName>
        <fullName evidence="1">Uncharacterized protein</fullName>
    </submittedName>
</protein>
<evidence type="ECO:0000313" key="1">
    <source>
        <dbReference type="EMBL" id="CAL1533771.1"/>
    </source>
</evidence>
<dbReference type="EMBL" id="CAXITT010000151">
    <property type="protein sequence ID" value="CAL1533771.1"/>
    <property type="molecule type" value="Genomic_DNA"/>
</dbReference>
<dbReference type="AlphaFoldDB" id="A0AAV2HN73"/>
<comment type="caution">
    <text evidence="1">The sequence shown here is derived from an EMBL/GenBank/DDBJ whole genome shotgun (WGS) entry which is preliminary data.</text>
</comment>
<dbReference type="PANTHER" id="PTHR31389:SF4">
    <property type="entry name" value="LD39211P"/>
    <property type="match status" value="1"/>
</dbReference>
<name>A0AAV2HN73_LYMST</name>
<dbReference type="InterPro" id="IPR012444">
    <property type="entry name" value="DUF1647"/>
</dbReference>
<gene>
    <name evidence="1" type="ORF">GSLYS_00007731001</name>
</gene>
<reference evidence="1 2" key="1">
    <citation type="submission" date="2024-04" db="EMBL/GenBank/DDBJ databases">
        <authorList>
            <consortium name="Genoscope - CEA"/>
            <person name="William W."/>
        </authorList>
    </citation>
    <scope>NUCLEOTIDE SEQUENCE [LARGE SCALE GENOMIC DNA]</scope>
</reference>
<keyword evidence="2" id="KW-1185">Reference proteome</keyword>
<organism evidence="1 2">
    <name type="scientific">Lymnaea stagnalis</name>
    <name type="common">Great pond snail</name>
    <name type="synonym">Helix stagnalis</name>
    <dbReference type="NCBI Taxonomy" id="6523"/>
    <lineage>
        <taxon>Eukaryota</taxon>
        <taxon>Metazoa</taxon>
        <taxon>Spiralia</taxon>
        <taxon>Lophotrochozoa</taxon>
        <taxon>Mollusca</taxon>
        <taxon>Gastropoda</taxon>
        <taxon>Heterobranchia</taxon>
        <taxon>Euthyneura</taxon>
        <taxon>Panpulmonata</taxon>
        <taxon>Hygrophila</taxon>
        <taxon>Lymnaeoidea</taxon>
        <taxon>Lymnaeidae</taxon>
        <taxon>Lymnaea</taxon>
    </lineage>
</organism>
<proteinExistence type="predicted"/>